<dbReference type="EMBL" id="ML179474">
    <property type="protein sequence ID" value="THU86882.1"/>
    <property type="molecule type" value="Genomic_DNA"/>
</dbReference>
<reference evidence="2 3" key="1">
    <citation type="journal article" date="2019" name="Nat. Ecol. Evol.">
        <title>Megaphylogeny resolves global patterns of mushroom evolution.</title>
        <authorList>
            <person name="Varga T."/>
            <person name="Krizsan K."/>
            <person name="Foldi C."/>
            <person name="Dima B."/>
            <person name="Sanchez-Garcia M."/>
            <person name="Sanchez-Ramirez S."/>
            <person name="Szollosi G.J."/>
            <person name="Szarkandi J.G."/>
            <person name="Papp V."/>
            <person name="Albert L."/>
            <person name="Andreopoulos W."/>
            <person name="Angelini C."/>
            <person name="Antonin V."/>
            <person name="Barry K.W."/>
            <person name="Bougher N.L."/>
            <person name="Buchanan P."/>
            <person name="Buyck B."/>
            <person name="Bense V."/>
            <person name="Catcheside P."/>
            <person name="Chovatia M."/>
            <person name="Cooper J."/>
            <person name="Damon W."/>
            <person name="Desjardin D."/>
            <person name="Finy P."/>
            <person name="Geml J."/>
            <person name="Haridas S."/>
            <person name="Hughes K."/>
            <person name="Justo A."/>
            <person name="Karasinski D."/>
            <person name="Kautmanova I."/>
            <person name="Kiss B."/>
            <person name="Kocsube S."/>
            <person name="Kotiranta H."/>
            <person name="LaButti K.M."/>
            <person name="Lechner B.E."/>
            <person name="Liimatainen K."/>
            <person name="Lipzen A."/>
            <person name="Lukacs Z."/>
            <person name="Mihaltcheva S."/>
            <person name="Morgado L.N."/>
            <person name="Niskanen T."/>
            <person name="Noordeloos M.E."/>
            <person name="Ohm R.A."/>
            <person name="Ortiz-Santana B."/>
            <person name="Ovrebo C."/>
            <person name="Racz N."/>
            <person name="Riley R."/>
            <person name="Savchenko A."/>
            <person name="Shiryaev A."/>
            <person name="Soop K."/>
            <person name="Spirin V."/>
            <person name="Szebenyi C."/>
            <person name="Tomsovsky M."/>
            <person name="Tulloss R.E."/>
            <person name="Uehling J."/>
            <person name="Grigoriev I.V."/>
            <person name="Vagvolgyi C."/>
            <person name="Papp T."/>
            <person name="Martin F.M."/>
            <person name="Miettinen O."/>
            <person name="Hibbett D.S."/>
            <person name="Nagy L.G."/>
        </authorList>
    </citation>
    <scope>NUCLEOTIDE SEQUENCE [LARGE SCALE GENOMIC DNA]</scope>
    <source>
        <strain evidence="2 3">CBS 962.96</strain>
    </source>
</reference>
<accession>A0A4S8LDA3</accession>
<name>A0A4S8LDA3_DENBC</name>
<dbReference type="Proteomes" id="UP000297245">
    <property type="component" value="Unassembled WGS sequence"/>
</dbReference>
<evidence type="ECO:0000313" key="3">
    <source>
        <dbReference type="Proteomes" id="UP000297245"/>
    </source>
</evidence>
<gene>
    <name evidence="2" type="ORF">K435DRAFT_557738</name>
</gene>
<sequence>MVNPGTWHGQRLKFLEEHREQYDAAAKVGNDKEEISSILRAWFRRFPAAKPDSWEPSEEELQAINDNQAEEEVSEPDTT</sequence>
<protein>
    <submittedName>
        <fullName evidence="2">Uncharacterized protein</fullName>
    </submittedName>
</protein>
<feature type="compositionally biased region" description="Acidic residues" evidence="1">
    <location>
        <begin position="68"/>
        <end position="79"/>
    </location>
</feature>
<dbReference type="AlphaFoldDB" id="A0A4S8LDA3"/>
<evidence type="ECO:0000256" key="1">
    <source>
        <dbReference type="SAM" id="MobiDB-lite"/>
    </source>
</evidence>
<evidence type="ECO:0000313" key="2">
    <source>
        <dbReference type="EMBL" id="THU86882.1"/>
    </source>
</evidence>
<dbReference type="OrthoDB" id="3033067at2759"/>
<proteinExistence type="predicted"/>
<feature type="non-terminal residue" evidence="2">
    <location>
        <position position="79"/>
    </location>
</feature>
<organism evidence="2 3">
    <name type="scientific">Dendrothele bispora (strain CBS 962.96)</name>
    <dbReference type="NCBI Taxonomy" id="1314807"/>
    <lineage>
        <taxon>Eukaryota</taxon>
        <taxon>Fungi</taxon>
        <taxon>Dikarya</taxon>
        <taxon>Basidiomycota</taxon>
        <taxon>Agaricomycotina</taxon>
        <taxon>Agaricomycetes</taxon>
        <taxon>Agaricomycetidae</taxon>
        <taxon>Agaricales</taxon>
        <taxon>Agaricales incertae sedis</taxon>
        <taxon>Dendrothele</taxon>
    </lineage>
</organism>
<feature type="region of interest" description="Disordered" evidence="1">
    <location>
        <begin position="50"/>
        <end position="79"/>
    </location>
</feature>
<keyword evidence="3" id="KW-1185">Reference proteome</keyword>